<dbReference type="GO" id="GO:0009245">
    <property type="term" value="P:lipid A biosynthetic process"/>
    <property type="evidence" value="ECO:0007669"/>
    <property type="project" value="TreeGrafter"/>
</dbReference>
<dbReference type="EMBL" id="CZBX01000007">
    <property type="protein sequence ID" value="CUQ87943.1"/>
    <property type="molecule type" value="Genomic_DNA"/>
</dbReference>
<dbReference type="Gene3D" id="3.60.21.10">
    <property type="match status" value="1"/>
</dbReference>
<name>A0A174ZKI4_9FIRM</name>
<accession>A0A174ZKI4</accession>
<evidence type="ECO:0000256" key="1">
    <source>
        <dbReference type="ARBA" id="ARBA00022723"/>
    </source>
</evidence>
<feature type="domain" description="Calcineurin-like phosphoesterase" evidence="3">
    <location>
        <begin position="52"/>
        <end position="247"/>
    </location>
</feature>
<evidence type="ECO:0000313" key="4">
    <source>
        <dbReference type="EMBL" id="CUQ87943.1"/>
    </source>
</evidence>
<gene>
    <name evidence="4" type="ORF">ERS852502_01667</name>
</gene>
<dbReference type="OrthoDB" id="9780884at2"/>
<dbReference type="Pfam" id="PF00149">
    <property type="entry name" value="Metallophos"/>
    <property type="match status" value="1"/>
</dbReference>
<evidence type="ECO:0000313" key="5">
    <source>
        <dbReference type="Proteomes" id="UP000078383"/>
    </source>
</evidence>
<sequence>MSILGFFTVLFLIVCAVILAEMYREQHSFCVTHYEVHSPKITCTAEKDPVNRIIFLSDMHNHVYGKQNNKLFEAIKAEQPDLILIGGDMLVAKNDVRYQEALDFVSRLPQLCPVYYASGNHEQRIKENQENYSLCYEEYRKTLQAEGVRFLENESCDILLGNQQIHISGLELPLIVNKKFRKADVTAEDVRRCLGEKHTTGNQEKQQETTENFADNSYHILLAHNPSYMEAYKEWGSDLILSGHLHGGCVRLPGIGGVITPQAFLFPKYSGERTVEGEQTIIVSKGLGTHTFNVRLFNPAEVIAITLCR</sequence>
<keyword evidence="2" id="KW-0378">Hydrolase</keyword>
<dbReference type="PANTHER" id="PTHR31302:SF31">
    <property type="entry name" value="PHOSPHODIESTERASE YAEI"/>
    <property type="match status" value="1"/>
</dbReference>
<dbReference type="Proteomes" id="UP000078383">
    <property type="component" value="Unassembled WGS sequence"/>
</dbReference>
<reference evidence="4 5" key="1">
    <citation type="submission" date="2015-09" db="EMBL/GenBank/DDBJ databases">
        <authorList>
            <consortium name="Pathogen Informatics"/>
        </authorList>
    </citation>
    <scope>NUCLEOTIDE SEQUENCE [LARGE SCALE GENOMIC DNA]</scope>
    <source>
        <strain evidence="4 5">2789STDY5834889</strain>
    </source>
</reference>
<dbReference type="SUPFAM" id="SSF56300">
    <property type="entry name" value="Metallo-dependent phosphatases"/>
    <property type="match status" value="1"/>
</dbReference>
<dbReference type="PANTHER" id="PTHR31302">
    <property type="entry name" value="TRANSMEMBRANE PROTEIN WITH METALLOPHOSPHOESTERASE DOMAIN-RELATED"/>
    <property type="match status" value="1"/>
</dbReference>
<dbReference type="InterPro" id="IPR004843">
    <property type="entry name" value="Calcineurin-like_PHP"/>
</dbReference>
<dbReference type="AlphaFoldDB" id="A0A174ZKI4"/>
<dbReference type="GO" id="GO:0008758">
    <property type="term" value="F:UDP-2,3-diacylglucosamine hydrolase activity"/>
    <property type="evidence" value="ECO:0007669"/>
    <property type="project" value="TreeGrafter"/>
</dbReference>
<dbReference type="GO" id="GO:0016020">
    <property type="term" value="C:membrane"/>
    <property type="evidence" value="ECO:0007669"/>
    <property type="project" value="GOC"/>
</dbReference>
<keyword evidence="1" id="KW-0479">Metal-binding</keyword>
<evidence type="ECO:0000259" key="3">
    <source>
        <dbReference type="Pfam" id="PF00149"/>
    </source>
</evidence>
<evidence type="ECO:0000256" key="2">
    <source>
        <dbReference type="ARBA" id="ARBA00022801"/>
    </source>
</evidence>
<dbReference type="InterPro" id="IPR051158">
    <property type="entry name" value="Metallophosphoesterase_sf"/>
</dbReference>
<dbReference type="GO" id="GO:0046872">
    <property type="term" value="F:metal ion binding"/>
    <property type="evidence" value="ECO:0007669"/>
    <property type="project" value="UniProtKB-KW"/>
</dbReference>
<protein>
    <submittedName>
        <fullName evidence="4">Phosphodiesterase YaeI</fullName>
    </submittedName>
</protein>
<proteinExistence type="predicted"/>
<organism evidence="4 5">
    <name type="scientific">[Ruminococcus] torques</name>
    <dbReference type="NCBI Taxonomy" id="33039"/>
    <lineage>
        <taxon>Bacteria</taxon>
        <taxon>Bacillati</taxon>
        <taxon>Bacillota</taxon>
        <taxon>Clostridia</taxon>
        <taxon>Lachnospirales</taxon>
        <taxon>Lachnospiraceae</taxon>
        <taxon>Mediterraneibacter</taxon>
    </lineage>
</organism>
<dbReference type="InterPro" id="IPR029052">
    <property type="entry name" value="Metallo-depent_PP-like"/>
</dbReference>